<sequence length="47" mass="5122">MTYTSEGFLGLVCRYSGEGLEGCSNTGESSARLPSSNRWITLLGFWS</sequence>
<protein>
    <submittedName>
        <fullName evidence="1">Uncharacterized protein</fullName>
    </submittedName>
</protein>
<accession>A0A0A9A4T0</accession>
<dbReference type="EMBL" id="GBRH01252937">
    <property type="protein sequence ID" value="JAD44958.1"/>
    <property type="molecule type" value="Transcribed_RNA"/>
</dbReference>
<reference evidence="1" key="1">
    <citation type="submission" date="2014-09" db="EMBL/GenBank/DDBJ databases">
        <authorList>
            <person name="Magalhaes I.L.F."/>
            <person name="Oliveira U."/>
            <person name="Santos F.R."/>
            <person name="Vidigal T.H.D.A."/>
            <person name="Brescovit A.D."/>
            <person name="Santos A.J."/>
        </authorList>
    </citation>
    <scope>NUCLEOTIDE SEQUENCE</scope>
    <source>
        <tissue evidence="1">Shoot tissue taken approximately 20 cm above the soil surface</tissue>
    </source>
</reference>
<dbReference type="AlphaFoldDB" id="A0A0A9A4T0"/>
<evidence type="ECO:0000313" key="1">
    <source>
        <dbReference type="EMBL" id="JAD44958.1"/>
    </source>
</evidence>
<organism evidence="1">
    <name type="scientific">Arundo donax</name>
    <name type="common">Giant reed</name>
    <name type="synonym">Donax arundinaceus</name>
    <dbReference type="NCBI Taxonomy" id="35708"/>
    <lineage>
        <taxon>Eukaryota</taxon>
        <taxon>Viridiplantae</taxon>
        <taxon>Streptophyta</taxon>
        <taxon>Embryophyta</taxon>
        <taxon>Tracheophyta</taxon>
        <taxon>Spermatophyta</taxon>
        <taxon>Magnoliopsida</taxon>
        <taxon>Liliopsida</taxon>
        <taxon>Poales</taxon>
        <taxon>Poaceae</taxon>
        <taxon>PACMAD clade</taxon>
        <taxon>Arundinoideae</taxon>
        <taxon>Arundineae</taxon>
        <taxon>Arundo</taxon>
    </lineage>
</organism>
<proteinExistence type="predicted"/>
<name>A0A0A9A4T0_ARUDO</name>
<reference evidence="1" key="2">
    <citation type="journal article" date="2015" name="Data Brief">
        <title>Shoot transcriptome of the giant reed, Arundo donax.</title>
        <authorList>
            <person name="Barrero R.A."/>
            <person name="Guerrero F.D."/>
            <person name="Moolhuijzen P."/>
            <person name="Goolsby J.A."/>
            <person name="Tidwell J."/>
            <person name="Bellgard S.E."/>
            <person name="Bellgard M.I."/>
        </authorList>
    </citation>
    <scope>NUCLEOTIDE SEQUENCE</scope>
    <source>
        <tissue evidence="1">Shoot tissue taken approximately 20 cm above the soil surface</tissue>
    </source>
</reference>